<dbReference type="InterPro" id="IPR027054">
    <property type="entry name" value="ALG2"/>
</dbReference>
<dbReference type="EMBL" id="JACOON010000002">
    <property type="protein sequence ID" value="MBC5647872.1"/>
    <property type="molecule type" value="Genomic_DNA"/>
</dbReference>
<evidence type="ECO:0000313" key="3">
    <source>
        <dbReference type="EMBL" id="MBC5647872.1"/>
    </source>
</evidence>
<organism evidence="3 4">
    <name type="scientific">Christensenella tenuis</name>
    <dbReference type="NCBI Taxonomy" id="2763033"/>
    <lineage>
        <taxon>Bacteria</taxon>
        <taxon>Bacillati</taxon>
        <taxon>Bacillota</taxon>
        <taxon>Clostridia</taxon>
        <taxon>Christensenellales</taxon>
        <taxon>Christensenellaceae</taxon>
        <taxon>Christensenella</taxon>
    </lineage>
</organism>
<proteinExistence type="predicted"/>
<gene>
    <name evidence="3" type="ORF">H8S18_05950</name>
</gene>
<dbReference type="Proteomes" id="UP000606889">
    <property type="component" value="Unassembled WGS sequence"/>
</dbReference>
<feature type="domain" description="Glycosyl transferase family 1" evidence="2">
    <location>
        <begin position="169"/>
        <end position="325"/>
    </location>
</feature>
<evidence type="ECO:0000259" key="2">
    <source>
        <dbReference type="Pfam" id="PF00534"/>
    </source>
</evidence>
<dbReference type="InterPro" id="IPR001296">
    <property type="entry name" value="Glyco_trans_1"/>
</dbReference>
<evidence type="ECO:0000256" key="1">
    <source>
        <dbReference type="ARBA" id="ARBA00022679"/>
    </source>
</evidence>
<evidence type="ECO:0000313" key="4">
    <source>
        <dbReference type="Proteomes" id="UP000606889"/>
    </source>
</evidence>
<reference evidence="3 4" key="1">
    <citation type="submission" date="2020-08" db="EMBL/GenBank/DDBJ databases">
        <title>Genome public.</title>
        <authorList>
            <person name="Liu C."/>
            <person name="Sun Q."/>
        </authorList>
    </citation>
    <scope>NUCLEOTIDE SEQUENCE [LARGE SCALE GENOMIC DNA]</scope>
    <source>
        <strain evidence="3 4">NSJ-35</strain>
    </source>
</reference>
<name>A0ABR7EDL8_9FIRM</name>
<dbReference type="PANTHER" id="PTHR45918">
    <property type="entry name" value="ALPHA-1,3/1,6-MANNOSYLTRANSFERASE ALG2"/>
    <property type="match status" value="1"/>
</dbReference>
<dbReference type="Gene3D" id="3.40.50.2000">
    <property type="entry name" value="Glycogen Phosphorylase B"/>
    <property type="match status" value="2"/>
</dbReference>
<dbReference type="RefSeq" id="WP_186857381.1">
    <property type="nucleotide sequence ID" value="NZ_JACOON010000002.1"/>
</dbReference>
<accession>A0ABR7EDL8</accession>
<dbReference type="CDD" id="cd03801">
    <property type="entry name" value="GT4_PimA-like"/>
    <property type="match status" value="1"/>
</dbReference>
<protein>
    <submittedName>
        <fullName evidence="3">Glycosyltransferase family 4 protein</fullName>
    </submittedName>
</protein>
<comment type="caution">
    <text evidence="3">The sequence shown here is derived from an EMBL/GenBank/DDBJ whole genome shotgun (WGS) entry which is preliminary data.</text>
</comment>
<sequence length="344" mass="39733">MKVALVNMMVPYVRGGAEIIAEDLEEQLHVFGHDARLFRIPMPPGCDLKMLDTVLTARMLNFDEYDRVIAFKFPAYCVRHPAKVIWLFHQFRQAYELAETEYRMPETPEVHWTLDRIRAADNQYISQARHVFTIAGESHDRLKRYNGIESEILRTPLKNAGSFYCGKTGDYIFCASRMERIKRQNLAVQAMKYTKSGVKLVIAGQCPDRGLMEEMRAYVKENQLEKKVVIRDEWITEQEKIEYMANSLGAVYIPYKEDSSGIVTMEAQYSRKPVITCTDSGGTNEFVKNCATGFVTEPAPERLAEAMDQLYEDRRLAEKMGETGNREIVERKMTWEHTIGRLLK</sequence>
<dbReference type="SUPFAM" id="SSF53756">
    <property type="entry name" value="UDP-Glycosyltransferase/glycogen phosphorylase"/>
    <property type="match status" value="1"/>
</dbReference>
<keyword evidence="4" id="KW-1185">Reference proteome</keyword>
<dbReference type="Pfam" id="PF00534">
    <property type="entry name" value="Glycos_transf_1"/>
    <property type="match status" value="1"/>
</dbReference>
<keyword evidence="1" id="KW-0808">Transferase</keyword>
<dbReference type="PANTHER" id="PTHR45918:SF1">
    <property type="entry name" value="ALPHA-1,3_1,6-MANNOSYLTRANSFERASE ALG2"/>
    <property type="match status" value="1"/>
</dbReference>